<dbReference type="SUPFAM" id="SSF54427">
    <property type="entry name" value="NTF2-like"/>
    <property type="match status" value="1"/>
</dbReference>
<sequence>MNDGGESEAAKAVVRRNTEEVQNNGDFDVFEELFADDFVDHTPQHHHVAVPPTVARASLAA</sequence>
<organism evidence="1 2">
    <name type="scientific">Pseudonocardia alaniniphila</name>
    <dbReference type="NCBI Taxonomy" id="75291"/>
    <lineage>
        <taxon>Bacteria</taxon>
        <taxon>Bacillati</taxon>
        <taxon>Actinomycetota</taxon>
        <taxon>Actinomycetes</taxon>
        <taxon>Pseudonocardiales</taxon>
        <taxon>Pseudonocardiaceae</taxon>
        <taxon>Pseudonocardia</taxon>
    </lineage>
</organism>
<reference evidence="1 2" key="1">
    <citation type="submission" date="2022-03" db="EMBL/GenBank/DDBJ databases">
        <title>Pseudonocardia alaer sp. nov., a novel actinomycete isolated from reed forest soil.</title>
        <authorList>
            <person name="Wang L."/>
        </authorList>
    </citation>
    <scope>NUCLEOTIDE SEQUENCE [LARGE SCALE GENOMIC DNA]</scope>
    <source>
        <strain evidence="1 2">Y-16303</strain>
    </source>
</reference>
<name>A0ABS9T720_9PSEU</name>
<evidence type="ECO:0000313" key="1">
    <source>
        <dbReference type="EMBL" id="MCH6164091.1"/>
    </source>
</evidence>
<comment type="caution">
    <text evidence="1">The sequence shown here is derived from an EMBL/GenBank/DDBJ whole genome shotgun (WGS) entry which is preliminary data.</text>
</comment>
<dbReference type="RefSeq" id="WP_241034127.1">
    <property type="nucleotide sequence ID" value="NZ_BAAAJF010000034.1"/>
</dbReference>
<evidence type="ECO:0000313" key="2">
    <source>
        <dbReference type="Proteomes" id="UP001299970"/>
    </source>
</evidence>
<dbReference type="EMBL" id="JAKXMK010000001">
    <property type="protein sequence ID" value="MCH6164091.1"/>
    <property type="molecule type" value="Genomic_DNA"/>
</dbReference>
<protein>
    <submittedName>
        <fullName evidence="1">Ester cyclase</fullName>
    </submittedName>
</protein>
<accession>A0ABS9T720</accession>
<dbReference type="InterPro" id="IPR032710">
    <property type="entry name" value="NTF2-like_dom_sf"/>
</dbReference>
<gene>
    <name evidence="1" type="ORF">MMF94_00225</name>
</gene>
<keyword evidence="2" id="KW-1185">Reference proteome</keyword>
<dbReference type="Gene3D" id="3.10.450.50">
    <property type="match status" value="1"/>
</dbReference>
<dbReference type="Proteomes" id="UP001299970">
    <property type="component" value="Unassembled WGS sequence"/>
</dbReference>
<proteinExistence type="predicted"/>